<dbReference type="Pfam" id="PF23039">
    <property type="entry name" value="TMEM132_3rd"/>
    <property type="match status" value="1"/>
</dbReference>
<dbReference type="AlphaFoldDB" id="A0A4U5UUX4"/>
<evidence type="ECO:0000313" key="4">
    <source>
        <dbReference type="Proteomes" id="UP000298787"/>
    </source>
</evidence>
<protein>
    <recommendedName>
        <fullName evidence="2">Transmembrane protein TMEM132 cohesin-like domain-containing protein</fullName>
    </recommendedName>
</protein>
<feature type="region of interest" description="Disordered" evidence="1">
    <location>
        <begin position="1"/>
        <end position="24"/>
    </location>
</feature>
<evidence type="ECO:0000256" key="1">
    <source>
        <dbReference type="SAM" id="MobiDB-lite"/>
    </source>
</evidence>
<proteinExistence type="predicted"/>
<feature type="compositionally biased region" description="Basic and acidic residues" evidence="1">
    <location>
        <begin position="1"/>
        <end position="20"/>
    </location>
</feature>
<sequence length="83" mass="9240">MSTPVESDKRDTGRVGRHNESSSMEVACGRMMEAERVWFQSGINFLAVKPSNLVAWEIKQEMAPGSSSLAVMCQRKAYSTAER</sequence>
<dbReference type="Proteomes" id="UP000298787">
    <property type="component" value="Chromosome 11"/>
</dbReference>
<feature type="domain" description="Transmembrane protein TMEM132 cohesin-like" evidence="2">
    <location>
        <begin position="36"/>
        <end position="83"/>
    </location>
</feature>
<evidence type="ECO:0000259" key="2">
    <source>
        <dbReference type="Pfam" id="PF23039"/>
    </source>
</evidence>
<dbReference type="EMBL" id="CM014088">
    <property type="protein sequence ID" value="TKS78410.1"/>
    <property type="molecule type" value="Genomic_DNA"/>
</dbReference>
<dbReference type="InterPro" id="IPR055421">
    <property type="entry name" value="TMEM132_3rd"/>
</dbReference>
<name>A0A4U5UUX4_COLLU</name>
<keyword evidence="4" id="KW-1185">Reference proteome</keyword>
<gene>
    <name evidence="3" type="ORF">D9C73_012764</name>
</gene>
<evidence type="ECO:0000313" key="3">
    <source>
        <dbReference type="EMBL" id="TKS78410.1"/>
    </source>
</evidence>
<organism evidence="3 4">
    <name type="scientific">Collichthys lucidus</name>
    <name type="common">Big head croaker</name>
    <name type="synonym">Sciaena lucida</name>
    <dbReference type="NCBI Taxonomy" id="240159"/>
    <lineage>
        <taxon>Eukaryota</taxon>
        <taxon>Metazoa</taxon>
        <taxon>Chordata</taxon>
        <taxon>Craniata</taxon>
        <taxon>Vertebrata</taxon>
        <taxon>Euteleostomi</taxon>
        <taxon>Actinopterygii</taxon>
        <taxon>Neopterygii</taxon>
        <taxon>Teleostei</taxon>
        <taxon>Neoteleostei</taxon>
        <taxon>Acanthomorphata</taxon>
        <taxon>Eupercaria</taxon>
        <taxon>Sciaenidae</taxon>
        <taxon>Collichthys</taxon>
    </lineage>
</organism>
<dbReference type="STRING" id="240159.A0A4U5UUX4"/>
<accession>A0A4U5UUX4</accession>
<reference evidence="3 4" key="1">
    <citation type="submission" date="2019-01" db="EMBL/GenBank/DDBJ databases">
        <title>Genome Assembly of Collichthys lucidus.</title>
        <authorList>
            <person name="Cai M."/>
            <person name="Xiao S."/>
        </authorList>
    </citation>
    <scope>NUCLEOTIDE SEQUENCE [LARGE SCALE GENOMIC DNA]</scope>
    <source>
        <strain evidence="3">JT15FE1705JMU</strain>
        <tissue evidence="3">Muscle</tissue>
    </source>
</reference>